<name>X1G5X4_9ZZZZ</name>
<dbReference type="AlphaFoldDB" id="X1G5X4"/>
<dbReference type="Gene3D" id="1.10.10.10">
    <property type="entry name" value="Winged helix-like DNA-binding domain superfamily/Winged helix DNA-binding domain"/>
    <property type="match status" value="1"/>
</dbReference>
<dbReference type="EMBL" id="BARU01000178">
    <property type="protein sequence ID" value="GAH28423.1"/>
    <property type="molecule type" value="Genomic_DNA"/>
</dbReference>
<gene>
    <name evidence="1" type="ORF">S03H2_00754</name>
</gene>
<organism evidence="1">
    <name type="scientific">marine sediment metagenome</name>
    <dbReference type="NCBI Taxonomy" id="412755"/>
    <lineage>
        <taxon>unclassified sequences</taxon>
        <taxon>metagenomes</taxon>
        <taxon>ecological metagenomes</taxon>
    </lineage>
</organism>
<sequence>MTRLKLKAPIIRENENSVIVYIRHEPLAKPEETVLDYLEKHLEITNTKARELTGIESESSMKQIFFRLRDQGLIEPVPGKRGTKSAWQKPGIQLKLPFTD</sequence>
<dbReference type="InterPro" id="IPR036388">
    <property type="entry name" value="WH-like_DNA-bd_sf"/>
</dbReference>
<proteinExistence type="predicted"/>
<reference evidence="1" key="1">
    <citation type="journal article" date="2014" name="Front. Microbiol.">
        <title>High frequency of phylogenetically diverse reductive dehalogenase-homologous genes in deep subseafloor sedimentary metagenomes.</title>
        <authorList>
            <person name="Kawai M."/>
            <person name="Futagami T."/>
            <person name="Toyoda A."/>
            <person name="Takaki Y."/>
            <person name="Nishi S."/>
            <person name="Hori S."/>
            <person name="Arai W."/>
            <person name="Tsubouchi T."/>
            <person name="Morono Y."/>
            <person name="Uchiyama I."/>
            <person name="Ito T."/>
            <person name="Fujiyama A."/>
            <person name="Inagaki F."/>
            <person name="Takami H."/>
        </authorList>
    </citation>
    <scope>NUCLEOTIDE SEQUENCE</scope>
    <source>
        <strain evidence="1">Expedition CK06-06</strain>
    </source>
</reference>
<protein>
    <submittedName>
        <fullName evidence="1">Uncharacterized protein</fullName>
    </submittedName>
</protein>
<comment type="caution">
    <text evidence="1">The sequence shown here is derived from an EMBL/GenBank/DDBJ whole genome shotgun (WGS) entry which is preliminary data.</text>
</comment>
<evidence type="ECO:0000313" key="1">
    <source>
        <dbReference type="EMBL" id="GAH28423.1"/>
    </source>
</evidence>
<accession>X1G5X4</accession>